<dbReference type="OrthoDB" id="9788219at2"/>
<keyword evidence="5" id="KW-0997">Cell inner membrane</keyword>
<keyword evidence="3 5" id="KW-1133">Transmembrane helix</keyword>
<proteinExistence type="inferred from homology"/>
<comment type="similarity">
    <text evidence="5">Belongs to the YciB family.</text>
</comment>
<feature type="transmembrane region" description="Helical" evidence="5">
    <location>
        <begin position="86"/>
        <end position="105"/>
    </location>
</feature>
<keyword evidence="4 5" id="KW-0472">Membrane</keyword>
<accession>A0A399R010</accession>
<organism evidence="6 7">
    <name type="scientific">Henriciella barbarensis</name>
    <dbReference type="NCBI Taxonomy" id="86342"/>
    <lineage>
        <taxon>Bacteria</taxon>
        <taxon>Pseudomonadati</taxon>
        <taxon>Pseudomonadota</taxon>
        <taxon>Alphaproteobacteria</taxon>
        <taxon>Hyphomonadales</taxon>
        <taxon>Hyphomonadaceae</taxon>
        <taxon>Henriciella</taxon>
    </lineage>
</organism>
<dbReference type="PANTHER" id="PTHR36917:SF1">
    <property type="entry name" value="INNER MEMBRANE-SPANNING PROTEIN YCIB"/>
    <property type="match status" value="1"/>
</dbReference>
<protein>
    <recommendedName>
        <fullName evidence="5">Inner membrane-spanning protein YciB</fullName>
    </recommendedName>
</protein>
<evidence type="ECO:0000256" key="4">
    <source>
        <dbReference type="ARBA" id="ARBA00023136"/>
    </source>
</evidence>
<evidence type="ECO:0000256" key="1">
    <source>
        <dbReference type="ARBA" id="ARBA00022475"/>
    </source>
</evidence>
<name>A0A399R010_9PROT</name>
<feature type="transmembrane region" description="Helical" evidence="5">
    <location>
        <begin position="58"/>
        <end position="79"/>
    </location>
</feature>
<feature type="transmembrane region" description="Helical" evidence="5">
    <location>
        <begin position="21"/>
        <end position="38"/>
    </location>
</feature>
<dbReference type="EMBL" id="QWGB01000005">
    <property type="protein sequence ID" value="RIJ24490.1"/>
    <property type="molecule type" value="Genomic_DNA"/>
</dbReference>
<dbReference type="HAMAP" id="MF_00189">
    <property type="entry name" value="YciB"/>
    <property type="match status" value="1"/>
</dbReference>
<evidence type="ECO:0000256" key="2">
    <source>
        <dbReference type="ARBA" id="ARBA00022692"/>
    </source>
</evidence>
<feature type="transmembrane region" description="Helical" evidence="5">
    <location>
        <begin position="157"/>
        <end position="177"/>
    </location>
</feature>
<evidence type="ECO:0000313" key="6">
    <source>
        <dbReference type="EMBL" id="RIJ24490.1"/>
    </source>
</evidence>
<dbReference type="GO" id="GO:0005886">
    <property type="term" value="C:plasma membrane"/>
    <property type="evidence" value="ECO:0007669"/>
    <property type="project" value="UniProtKB-SubCell"/>
</dbReference>
<dbReference type="AlphaFoldDB" id="A0A399R010"/>
<dbReference type="RefSeq" id="WP_119379679.1">
    <property type="nucleotide sequence ID" value="NZ_QWGB01000005.1"/>
</dbReference>
<gene>
    <name evidence="5" type="primary">yciB</name>
    <name evidence="6" type="ORF">D1224_09725</name>
</gene>
<keyword evidence="2 5" id="KW-0812">Transmembrane</keyword>
<dbReference type="PANTHER" id="PTHR36917">
    <property type="entry name" value="INTRACELLULAR SEPTATION PROTEIN A-RELATED"/>
    <property type="match status" value="1"/>
</dbReference>
<comment type="caution">
    <text evidence="6">The sequence shown here is derived from an EMBL/GenBank/DDBJ whole genome shotgun (WGS) entry which is preliminary data.</text>
</comment>
<keyword evidence="1 5" id="KW-1003">Cell membrane</keyword>
<evidence type="ECO:0000256" key="5">
    <source>
        <dbReference type="HAMAP-Rule" id="MF_00189"/>
    </source>
</evidence>
<dbReference type="Pfam" id="PF04279">
    <property type="entry name" value="IspA"/>
    <property type="match status" value="1"/>
</dbReference>
<feature type="transmembrane region" description="Helical" evidence="5">
    <location>
        <begin position="217"/>
        <end position="236"/>
    </location>
</feature>
<keyword evidence="7" id="KW-1185">Reference proteome</keyword>
<reference evidence="6 7" key="1">
    <citation type="submission" date="2018-08" db="EMBL/GenBank/DDBJ databases">
        <title>Henriciella mobilis sp. nov., isolated from seawater.</title>
        <authorList>
            <person name="Cheng H."/>
            <person name="Wu Y.-H."/>
            <person name="Xu X.-W."/>
            <person name="Guo L.-L."/>
        </authorList>
    </citation>
    <scope>NUCLEOTIDE SEQUENCE [LARGE SCALE GENOMIC DNA]</scope>
    <source>
        <strain evidence="6 7">CCUG66934</strain>
    </source>
</reference>
<evidence type="ECO:0000256" key="3">
    <source>
        <dbReference type="ARBA" id="ARBA00022989"/>
    </source>
</evidence>
<dbReference type="InterPro" id="IPR006008">
    <property type="entry name" value="YciB"/>
</dbReference>
<feature type="transmembrane region" description="Helical" evidence="5">
    <location>
        <begin position="117"/>
        <end position="137"/>
    </location>
</feature>
<sequence length="257" mass="28251">MTDKSSDLDTAANKANQIWGELLPVIAFVAIYNLIRLLGIDVETTIGGVDVAINSDTALYWATGVLIILTVGFIARRLLTGGRVPLFTLLSAGIVGSFGIIGIVLQDKGFIYAKPTIQQLILAAFIFGSLAFGTNIWKVMFKTVFDLPDHAWTQLAIRWGGYFVFMAAANEFIWRYFVPPLEEPLRIAGVLWAPAGEYDFLGITFGARNFEDAWATWWKLGTWVITLAFGAANVPYTMKHLRDSDDDAANSKSEASA</sequence>
<comment type="function">
    <text evidence="5">Plays a role in cell envelope biogenesis, maintenance of cell envelope integrity and membrane homeostasis.</text>
</comment>
<evidence type="ECO:0000313" key="7">
    <source>
        <dbReference type="Proteomes" id="UP000265431"/>
    </source>
</evidence>
<dbReference type="Proteomes" id="UP000265431">
    <property type="component" value="Unassembled WGS sequence"/>
</dbReference>
<comment type="subcellular location">
    <subcellularLocation>
        <location evidence="5">Cell inner membrane</location>
        <topology evidence="5">Multi-pass membrane protein</topology>
    </subcellularLocation>
</comment>